<dbReference type="CDD" id="cd21808">
    <property type="entry name" value="ABC-2_lan_permease_MutG"/>
    <property type="match status" value="1"/>
</dbReference>
<reference evidence="2 3" key="1">
    <citation type="submission" date="2016-11" db="EMBL/GenBank/DDBJ databases">
        <authorList>
            <person name="Jaros S."/>
            <person name="Januszkiewicz K."/>
            <person name="Wedrychowicz H."/>
        </authorList>
    </citation>
    <scope>NUCLEOTIDE SEQUENCE [LARGE SCALE GENOMIC DNA]</scope>
    <source>
        <strain evidence="2 3">DSM 3089</strain>
    </source>
</reference>
<keyword evidence="1" id="KW-0812">Transmembrane</keyword>
<dbReference type="InterPro" id="IPR022294">
    <property type="entry name" value="ABC-transptr_permeasesu"/>
</dbReference>
<accession>A0A1M5S9H7</accession>
<feature type="transmembrane region" description="Helical" evidence="1">
    <location>
        <begin position="21"/>
        <end position="41"/>
    </location>
</feature>
<dbReference type="Proteomes" id="UP000184526">
    <property type="component" value="Unassembled WGS sequence"/>
</dbReference>
<dbReference type="STRING" id="1121306.SAMN02745196_00085"/>
<dbReference type="EMBL" id="FQXP01000003">
    <property type="protein sequence ID" value="SHH35090.1"/>
    <property type="molecule type" value="Genomic_DNA"/>
</dbReference>
<feature type="transmembrane region" description="Helical" evidence="1">
    <location>
        <begin position="100"/>
        <end position="126"/>
    </location>
</feature>
<evidence type="ECO:0000313" key="3">
    <source>
        <dbReference type="Proteomes" id="UP000184526"/>
    </source>
</evidence>
<feature type="transmembrane region" description="Helical" evidence="1">
    <location>
        <begin position="168"/>
        <end position="195"/>
    </location>
</feature>
<dbReference type="NCBIfam" id="TIGR03733">
    <property type="entry name" value="lanti_perm_MutG"/>
    <property type="match status" value="1"/>
</dbReference>
<dbReference type="RefSeq" id="WP_072828900.1">
    <property type="nucleotide sequence ID" value="NZ_FQXP01000003.1"/>
</dbReference>
<keyword evidence="1" id="KW-0472">Membrane</keyword>
<keyword evidence="1" id="KW-1133">Transmembrane helix</keyword>
<dbReference type="AlphaFoldDB" id="A0A1M5S9H7"/>
<sequence length="252" mass="28317">MVTFRNYLKADLYKFSHSKIIISHLIIPVIGIILMIAYFTISSLGELEKISAYMQIISIAFPLIISMVITMVYEQEEEAKGFQYFLSTASKRYVPHTSKLVLLVIFGMVSTLISIVGFGIIFNILSEQNISVIFYIKEAVIIFISNLPIYVIQYLLAFSFGKGAAMGLGVIGTLITALMLTGLGDGIWFILAWGYSTRLSSYFFQYEMMNNCNLAVQSEVNIAIISIILFIIIGIVSLIVFSNHWEGKKESY</sequence>
<evidence type="ECO:0000256" key="1">
    <source>
        <dbReference type="SAM" id="Phobius"/>
    </source>
</evidence>
<keyword evidence="3" id="KW-1185">Reference proteome</keyword>
<gene>
    <name evidence="2" type="ORF">SAMN02745196_00085</name>
</gene>
<dbReference type="OrthoDB" id="1701852at2"/>
<feature type="transmembrane region" description="Helical" evidence="1">
    <location>
        <begin position="220"/>
        <end position="241"/>
    </location>
</feature>
<organism evidence="2 3">
    <name type="scientific">Clostridium collagenovorans DSM 3089</name>
    <dbReference type="NCBI Taxonomy" id="1121306"/>
    <lineage>
        <taxon>Bacteria</taxon>
        <taxon>Bacillati</taxon>
        <taxon>Bacillota</taxon>
        <taxon>Clostridia</taxon>
        <taxon>Eubacteriales</taxon>
        <taxon>Clostridiaceae</taxon>
        <taxon>Clostridium</taxon>
    </lineage>
</organism>
<feature type="transmembrane region" description="Helical" evidence="1">
    <location>
        <begin position="132"/>
        <end position="156"/>
    </location>
</feature>
<name>A0A1M5S9H7_9CLOT</name>
<feature type="transmembrane region" description="Helical" evidence="1">
    <location>
        <begin position="53"/>
        <end position="73"/>
    </location>
</feature>
<proteinExistence type="predicted"/>
<protein>
    <submittedName>
        <fullName evidence="2">ABC-2 type transport system permease protein</fullName>
    </submittedName>
</protein>
<evidence type="ECO:0000313" key="2">
    <source>
        <dbReference type="EMBL" id="SHH35090.1"/>
    </source>
</evidence>